<feature type="region of interest" description="Disordered" evidence="1">
    <location>
        <begin position="108"/>
        <end position="131"/>
    </location>
</feature>
<evidence type="ECO:0008006" key="4">
    <source>
        <dbReference type="Google" id="ProtNLM"/>
    </source>
</evidence>
<evidence type="ECO:0000313" key="3">
    <source>
        <dbReference type="Proteomes" id="UP001567538"/>
    </source>
</evidence>
<evidence type="ECO:0000256" key="1">
    <source>
        <dbReference type="SAM" id="MobiDB-lite"/>
    </source>
</evidence>
<comment type="caution">
    <text evidence="2">The sequence shown here is derived from an EMBL/GenBank/DDBJ whole genome shotgun (WGS) entry which is preliminary data.</text>
</comment>
<dbReference type="InterPro" id="IPR012337">
    <property type="entry name" value="RNaseH-like_sf"/>
</dbReference>
<dbReference type="EMBL" id="JBEAFC010000014">
    <property type="protein sequence ID" value="KAL1533000.1"/>
    <property type="molecule type" value="Genomic_DNA"/>
</dbReference>
<dbReference type="InterPro" id="IPR052160">
    <property type="entry name" value="Gypsy_RT_Integrase-like"/>
</dbReference>
<dbReference type="InterPro" id="IPR036397">
    <property type="entry name" value="RNaseH_sf"/>
</dbReference>
<keyword evidence="3" id="KW-1185">Reference proteome</keyword>
<gene>
    <name evidence="2" type="ORF">AAHA92_32947</name>
</gene>
<evidence type="ECO:0000313" key="2">
    <source>
        <dbReference type="EMBL" id="KAL1533000.1"/>
    </source>
</evidence>
<organism evidence="2 3">
    <name type="scientific">Salvia divinorum</name>
    <name type="common">Maria pastora</name>
    <name type="synonym">Diviner's sage</name>
    <dbReference type="NCBI Taxonomy" id="28513"/>
    <lineage>
        <taxon>Eukaryota</taxon>
        <taxon>Viridiplantae</taxon>
        <taxon>Streptophyta</taxon>
        <taxon>Embryophyta</taxon>
        <taxon>Tracheophyta</taxon>
        <taxon>Spermatophyta</taxon>
        <taxon>Magnoliopsida</taxon>
        <taxon>eudicotyledons</taxon>
        <taxon>Gunneridae</taxon>
        <taxon>Pentapetalae</taxon>
        <taxon>asterids</taxon>
        <taxon>lamiids</taxon>
        <taxon>Lamiales</taxon>
        <taxon>Lamiaceae</taxon>
        <taxon>Nepetoideae</taxon>
        <taxon>Mentheae</taxon>
        <taxon>Salviinae</taxon>
        <taxon>Salvia</taxon>
        <taxon>Salvia subgen. Calosphace</taxon>
    </lineage>
</organism>
<accession>A0ABD1FNC4</accession>
<dbReference type="Gene3D" id="3.30.420.10">
    <property type="entry name" value="Ribonuclease H-like superfamily/Ribonuclease H"/>
    <property type="match status" value="2"/>
</dbReference>
<protein>
    <recommendedName>
        <fullName evidence="4">Reverse transcriptase domain-containing protein</fullName>
    </recommendedName>
</protein>
<proteinExistence type="predicted"/>
<dbReference type="PANTHER" id="PTHR47266">
    <property type="entry name" value="ENDONUCLEASE-RELATED"/>
    <property type="match status" value="1"/>
</dbReference>
<dbReference type="AlphaFoldDB" id="A0ABD1FNC4"/>
<sequence>MDYVSNWVEAKAMSSNDSSEVAKFLKTNIFSRYGVPRAIISDEVGPTLKDWSKRLDDALWAYRTAYKTPIGMSPYRIVFGKMCHLPVKVEHRAYWAIKEVNLKADACEEVSRPGSPKDRRERGNLRLGVGK</sequence>
<name>A0ABD1FNC4_SALDI</name>
<dbReference type="SUPFAM" id="SSF53098">
    <property type="entry name" value="Ribonuclease H-like"/>
    <property type="match status" value="1"/>
</dbReference>
<feature type="compositionally biased region" description="Basic and acidic residues" evidence="1">
    <location>
        <begin position="108"/>
        <end position="124"/>
    </location>
</feature>
<reference evidence="2 3" key="1">
    <citation type="submission" date="2024-06" db="EMBL/GenBank/DDBJ databases">
        <title>A chromosome level genome sequence of Diviner's sage (Salvia divinorum).</title>
        <authorList>
            <person name="Ford S.A."/>
            <person name="Ro D.-K."/>
            <person name="Ness R.W."/>
            <person name="Phillips M.A."/>
        </authorList>
    </citation>
    <scope>NUCLEOTIDE SEQUENCE [LARGE SCALE GENOMIC DNA]</scope>
    <source>
        <strain evidence="2">SAF-2024a</strain>
        <tissue evidence="2">Leaf</tissue>
    </source>
</reference>
<dbReference type="Proteomes" id="UP001567538">
    <property type="component" value="Unassembled WGS sequence"/>
</dbReference>